<evidence type="ECO:0000259" key="2">
    <source>
        <dbReference type="SMART" id="SM00005"/>
    </source>
</evidence>
<dbReference type="InterPro" id="IPR011029">
    <property type="entry name" value="DEATH-like_dom_sf"/>
</dbReference>
<keyword evidence="3" id="KW-0675">Receptor</keyword>
<feature type="chain" id="PRO_5046277606" evidence="1">
    <location>
        <begin position="21"/>
        <end position="143"/>
    </location>
</feature>
<dbReference type="SUPFAM" id="SSF47986">
    <property type="entry name" value="DEATH domain"/>
    <property type="match status" value="1"/>
</dbReference>
<gene>
    <name evidence="3" type="primary">UNC5D_3</name>
    <name evidence="3" type="ORF">AMECASPLE_023252</name>
</gene>
<dbReference type="Pfam" id="PF00531">
    <property type="entry name" value="Death"/>
    <property type="match status" value="1"/>
</dbReference>
<proteinExistence type="predicted"/>
<evidence type="ECO:0000256" key="1">
    <source>
        <dbReference type="SAM" id="SignalP"/>
    </source>
</evidence>
<accession>A0ABV1AAC8</accession>
<evidence type="ECO:0000313" key="3">
    <source>
        <dbReference type="EMBL" id="MEQ2315523.1"/>
    </source>
</evidence>
<keyword evidence="4" id="KW-1185">Reference proteome</keyword>
<comment type="caution">
    <text evidence="3">The sequence shown here is derived from an EMBL/GenBank/DDBJ whole genome shotgun (WGS) entry which is preliminary data.</text>
</comment>
<keyword evidence="1" id="KW-0732">Signal</keyword>
<feature type="domain" description="Death" evidence="2">
    <location>
        <begin position="37"/>
        <end position="128"/>
    </location>
</feature>
<dbReference type="PANTHER" id="PTHR12582">
    <property type="entry name" value="NETRIN RECEPTOR UNC5"/>
    <property type="match status" value="1"/>
</dbReference>
<dbReference type="InterPro" id="IPR037936">
    <property type="entry name" value="UNC5A-D"/>
</dbReference>
<dbReference type="Proteomes" id="UP001469553">
    <property type="component" value="Unassembled WGS sequence"/>
</dbReference>
<dbReference type="EMBL" id="JAHRIP010086766">
    <property type="protein sequence ID" value="MEQ2315523.1"/>
    <property type="molecule type" value="Genomic_DNA"/>
</dbReference>
<organism evidence="3 4">
    <name type="scientific">Ameca splendens</name>
    <dbReference type="NCBI Taxonomy" id="208324"/>
    <lineage>
        <taxon>Eukaryota</taxon>
        <taxon>Metazoa</taxon>
        <taxon>Chordata</taxon>
        <taxon>Craniata</taxon>
        <taxon>Vertebrata</taxon>
        <taxon>Euteleostomi</taxon>
        <taxon>Actinopterygii</taxon>
        <taxon>Neopterygii</taxon>
        <taxon>Teleostei</taxon>
        <taxon>Neoteleostei</taxon>
        <taxon>Acanthomorphata</taxon>
        <taxon>Ovalentaria</taxon>
        <taxon>Atherinomorphae</taxon>
        <taxon>Cyprinodontiformes</taxon>
        <taxon>Goodeidae</taxon>
        <taxon>Ameca</taxon>
    </lineage>
</organism>
<evidence type="ECO:0000313" key="4">
    <source>
        <dbReference type="Proteomes" id="UP001469553"/>
    </source>
</evidence>
<reference evidence="3 4" key="1">
    <citation type="submission" date="2021-06" db="EMBL/GenBank/DDBJ databases">
        <authorList>
            <person name="Palmer J.M."/>
        </authorList>
    </citation>
    <scope>NUCLEOTIDE SEQUENCE [LARGE SCALE GENOMIC DNA]</scope>
    <source>
        <strain evidence="3 4">AS_MEX2019</strain>
        <tissue evidence="3">Muscle</tissue>
    </source>
</reference>
<protein>
    <submittedName>
        <fullName evidence="3">Netrin receptor unc5d</fullName>
    </submittedName>
</protein>
<dbReference type="PANTHER" id="PTHR12582:SF5">
    <property type="entry name" value="NETRIN RECEPTOR UNC5D"/>
    <property type="match status" value="1"/>
</dbReference>
<dbReference type="SMART" id="SM00005">
    <property type="entry name" value="DEATH"/>
    <property type="match status" value="1"/>
</dbReference>
<feature type="signal peptide" evidence="1">
    <location>
        <begin position="1"/>
        <end position="20"/>
    </location>
</feature>
<sequence>MSLFLYVLSFLLWRYQNEKGVAPFFTQSDCTITSQTGSKAFKIPSSIRQRISATFDTANANGKDWQLLAQKLHIERNLGYFACQESPSSVILSLWEAQHQDFGDLDSLASALEEIGKVQSPREAATLGCSKEDSELTKIGLPW</sequence>
<dbReference type="Gene3D" id="1.10.533.10">
    <property type="entry name" value="Death Domain, Fas"/>
    <property type="match status" value="1"/>
</dbReference>
<dbReference type="InterPro" id="IPR000488">
    <property type="entry name" value="Death_dom"/>
</dbReference>
<name>A0ABV1AAC8_9TELE</name>